<name>A0ABU8XUT6_9PROT</name>
<evidence type="ECO:0000259" key="2">
    <source>
        <dbReference type="Pfam" id="PF04773"/>
    </source>
</evidence>
<keyword evidence="4" id="KW-1185">Reference proteome</keyword>
<comment type="caution">
    <text evidence="3">The sequence shown here is derived from an EMBL/GenBank/DDBJ whole genome shotgun (WGS) entry which is preliminary data.</text>
</comment>
<protein>
    <submittedName>
        <fullName evidence="3">FecR domain-containing protein</fullName>
    </submittedName>
</protein>
<dbReference type="PANTHER" id="PTHR38731:SF3">
    <property type="entry name" value="BLL6125 PROTEIN"/>
    <property type="match status" value="1"/>
</dbReference>
<dbReference type="PANTHER" id="PTHR38731">
    <property type="entry name" value="LIPL45-RELATED LIPOPROTEIN-RELATED"/>
    <property type="match status" value="1"/>
</dbReference>
<dbReference type="RefSeq" id="WP_418160015.1">
    <property type="nucleotide sequence ID" value="NZ_JBBLZC010000012.1"/>
</dbReference>
<dbReference type="EMBL" id="JBBLZC010000012">
    <property type="protein sequence ID" value="MEK0084168.1"/>
    <property type="molecule type" value="Genomic_DNA"/>
</dbReference>
<reference evidence="3 4" key="1">
    <citation type="submission" date="2024-01" db="EMBL/GenBank/DDBJ databases">
        <title>Multi-omics insights into the function and evolution of sodium benzoate biodegradation pathways in Benzoatithermus flavus gen. nov., sp. nov. from hot spring.</title>
        <authorList>
            <person name="Hu C.-J."/>
            <person name="Li W.-J."/>
        </authorList>
    </citation>
    <scope>NUCLEOTIDE SEQUENCE [LARGE SCALE GENOMIC DNA]</scope>
    <source>
        <strain evidence="3 4">SYSU G07066</strain>
    </source>
</reference>
<feature type="domain" description="FecR protein" evidence="2">
    <location>
        <begin position="62"/>
        <end position="162"/>
    </location>
</feature>
<sequence>MISLIRRQAIGCGIALLTGAIRVGAAGASIGEVTAQRGDAWAIRHDRIQPLTMGDPVLVDDIVRTGPDTRLLVTCRDGLAIAIGGGSEVALRAYLADRSAGRLQVALGLLHGILRLFGERSLPSRWIEVDTRTALASVRSTEWLVEADERGTGVLAITGEVEVRGLAGGVVLLRPGEGTDVAPDAPPKPAARWGEARRKDAIARTSF</sequence>
<organism evidence="3 4">
    <name type="scientific">Benzoatithermus flavus</name>
    <dbReference type="NCBI Taxonomy" id="3108223"/>
    <lineage>
        <taxon>Bacteria</taxon>
        <taxon>Pseudomonadati</taxon>
        <taxon>Pseudomonadota</taxon>
        <taxon>Alphaproteobacteria</taxon>
        <taxon>Geminicoccales</taxon>
        <taxon>Geminicoccaceae</taxon>
        <taxon>Benzoatithermus</taxon>
    </lineage>
</organism>
<evidence type="ECO:0000256" key="1">
    <source>
        <dbReference type="SAM" id="MobiDB-lite"/>
    </source>
</evidence>
<feature type="region of interest" description="Disordered" evidence="1">
    <location>
        <begin position="177"/>
        <end position="207"/>
    </location>
</feature>
<dbReference type="Proteomes" id="UP001375743">
    <property type="component" value="Unassembled WGS sequence"/>
</dbReference>
<evidence type="ECO:0000313" key="4">
    <source>
        <dbReference type="Proteomes" id="UP001375743"/>
    </source>
</evidence>
<evidence type="ECO:0000313" key="3">
    <source>
        <dbReference type="EMBL" id="MEK0084168.1"/>
    </source>
</evidence>
<proteinExistence type="predicted"/>
<accession>A0ABU8XUT6</accession>
<gene>
    <name evidence="3" type="ORF">U1T56_13465</name>
</gene>
<feature type="compositionally biased region" description="Basic and acidic residues" evidence="1">
    <location>
        <begin position="194"/>
        <end position="207"/>
    </location>
</feature>
<dbReference type="Pfam" id="PF04773">
    <property type="entry name" value="FecR"/>
    <property type="match status" value="1"/>
</dbReference>
<dbReference type="InterPro" id="IPR006860">
    <property type="entry name" value="FecR"/>
</dbReference>